<keyword evidence="2" id="KW-0689">Ribosomal protein</keyword>
<organism evidence="2 3">
    <name type="scientific">Moorella mulderi DSM 14980</name>
    <dbReference type="NCBI Taxonomy" id="1122241"/>
    <lineage>
        <taxon>Bacteria</taxon>
        <taxon>Bacillati</taxon>
        <taxon>Bacillota</taxon>
        <taxon>Clostridia</taxon>
        <taxon>Neomoorellales</taxon>
        <taxon>Neomoorellaceae</taxon>
        <taxon>Neomoorella</taxon>
    </lineage>
</organism>
<dbReference type="GO" id="GO:0005840">
    <property type="term" value="C:ribosome"/>
    <property type="evidence" value="ECO:0007669"/>
    <property type="project" value="UniProtKB-KW"/>
</dbReference>
<dbReference type="EMBL" id="LTBC01000005">
    <property type="protein sequence ID" value="KYH32175.1"/>
    <property type="molecule type" value="Genomic_DNA"/>
</dbReference>
<reference evidence="2 3" key="1">
    <citation type="submission" date="2016-02" db="EMBL/GenBank/DDBJ databases">
        <title>Genome sequence of Moorella mulderi DSM 14980.</title>
        <authorList>
            <person name="Poehlein A."/>
            <person name="Daniel R."/>
        </authorList>
    </citation>
    <scope>NUCLEOTIDE SEQUENCE [LARGE SCALE GENOMIC DNA]</scope>
    <source>
        <strain evidence="2 3">DSM 14980</strain>
    </source>
</reference>
<sequence length="102" mass="11121">MNDVYNLLGLAYRAGKVAWGYQAVMAALKRRKVFLLLMAGDSSPRLKRKLLTTCREYAIEGIVYGDKVTMGAALGKPPCAVVGVTDANLARLIRQHVREVGA</sequence>
<dbReference type="Gene3D" id="3.30.1330.30">
    <property type="match status" value="1"/>
</dbReference>
<comment type="caution">
    <text evidence="2">The sequence shown here is derived from an EMBL/GenBank/DDBJ whole genome shotgun (WGS) entry which is preliminary data.</text>
</comment>
<accession>A0A151AX01</accession>
<name>A0A151AX01_9FIRM</name>
<dbReference type="Pfam" id="PF01248">
    <property type="entry name" value="Ribosomal_L7Ae"/>
    <property type="match status" value="1"/>
</dbReference>
<dbReference type="Proteomes" id="UP000075670">
    <property type="component" value="Unassembled WGS sequence"/>
</dbReference>
<keyword evidence="2" id="KW-0687">Ribonucleoprotein</keyword>
<dbReference type="AlphaFoldDB" id="A0A151AX01"/>
<proteinExistence type="predicted"/>
<feature type="domain" description="Ribosomal protein eL8/eL30/eS12/Gadd45" evidence="1">
    <location>
        <begin position="3"/>
        <end position="88"/>
    </location>
</feature>
<protein>
    <submittedName>
        <fullName evidence="2">Putative ribosomal protein YlxQ</fullName>
    </submittedName>
</protein>
<dbReference type="SUPFAM" id="SSF55315">
    <property type="entry name" value="L30e-like"/>
    <property type="match status" value="1"/>
</dbReference>
<evidence type="ECO:0000313" key="2">
    <source>
        <dbReference type="EMBL" id="KYH32175.1"/>
    </source>
</evidence>
<evidence type="ECO:0000313" key="3">
    <source>
        <dbReference type="Proteomes" id="UP000075670"/>
    </source>
</evidence>
<evidence type="ECO:0000259" key="1">
    <source>
        <dbReference type="Pfam" id="PF01248"/>
    </source>
</evidence>
<keyword evidence="3" id="KW-1185">Reference proteome</keyword>
<dbReference type="PATRIC" id="fig|1122241.3.peg.1848"/>
<gene>
    <name evidence="2" type="primary">rplGA</name>
    <name evidence="2" type="ORF">MOMUL_17500</name>
</gene>
<dbReference type="RefSeq" id="WP_062284063.1">
    <property type="nucleotide sequence ID" value="NZ_LTBC01000005.1"/>
</dbReference>
<dbReference type="InterPro" id="IPR004038">
    <property type="entry name" value="Ribosomal_eL8/eL30/eS12/Gad45"/>
</dbReference>
<dbReference type="InterPro" id="IPR029064">
    <property type="entry name" value="Ribosomal_eL30-like_sf"/>
</dbReference>
<dbReference type="OrthoDB" id="9794863at2"/>